<name>R4UJ75_COPFO</name>
<reference evidence="1" key="1">
    <citation type="submission" date="2013-02" db="EMBL/GenBank/DDBJ databases">
        <title>Immune-Related transcriptome of Coptotermes formosanus Shiraki workers: the defense mechanism.</title>
        <authorList>
            <person name="Hussain A."/>
            <person name="Li Y.F."/>
            <person name="Wen S.Y."/>
        </authorList>
    </citation>
    <scope>NUCLEOTIDE SEQUENCE</scope>
</reference>
<proteinExistence type="evidence at transcript level"/>
<accession>R4UJ75</accession>
<dbReference type="AlphaFoldDB" id="R4UJ75"/>
<dbReference type="EMBL" id="KC632285">
    <property type="protein sequence ID" value="AGM32099.1"/>
    <property type="molecule type" value="mRNA"/>
</dbReference>
<protein>
    <submittedName>
        <fullName evidence="1">Uncharacterized protein</fullName>
    </submittedName>
</protein>
<evidence type="ECO:0000313" key="1">
    <source>
        <dbReference type="EMBL" id="AGM32099.1"/>
    </source>
</evidence>
<sequence>MTIQTLTFSVLIVLIFWVVTPCSFEGPYSFHLQDVLTLLQPKRRTS</sequence>
<organism evidence="1">
    <name type="scientific">Coptotermes formosanus</name>
    <name type="common">Formosan subterranean termite</name>
    <dbReference type="NCBI Taxonomy" id="36987"/>
    <lineage>
        <taxon>Eukaryota</taxon>
        <taxon>Metazoa</taxon>
        <taxon>Ecdysozoa</taxon>
        <taxon>Arthropoda</taxon>
        <taxon>Hexapoda</taxon>
        <taxon>Insecta</taxon>
        <taxon>Pterygota</taxon>
        <taxon>Neoptera</taxon>
        <taxon>Polyneoptera</taxon>
        <taxon>Dictyoptera</taxon>
        <taxon>Blattodea</taxon>
        <taxon>Blattoidea</taxon>
        <taxon>Termitoidae</taxon>
        <taxon>Rhinotermitidae</taxon>
        <taxon>Coptotermes</taxon>
    </lineage>
</organism>